<dbReference type="InterPro" id="IPR038605">
    <property type="entry name" value="Pba1_sf"/>
</dbReference>
<proteinExistence type="predicted"/>
<dbReference type="Gene3D" id="3.40.50.12120">
    <property type="entry name" value="POC1 chaperone"/>
    <property type="match status" value="1"/>
</dbReference>
<evidence type="ECO:0000313" key="1">
    <source>
        <dbReference type="EMBL" id="VEU23650.1"/>
    </source>
</evidence>
<dbReference type="InParanoid" id="A0A448YRY0"/>
<sequence>MPQLKPYQEFATPRHILQDSQLEDTGNPLTEKPVTLPEVTITSQYPNDRSDFLLVIPEVLSVLSDSIVAFQSEEQIKQISTIQVAYPESHGADALEESDFDEDTQLYKAKDNYIFSHDSKDIPVYRLDTPAYKVDFITVPVFHSKIIYNLLANKLFNIFEMDRLITVGTSELNGNGTVNKLLSRNYYTVDELSSPQKRLLDGIPNMKPPNVITGASGAFTSRSTFFNTPHFTLAVDAEGAFNLDLEKLNLDAVVDAAIVLNDLLGFDSTSKFQSIVEAKIELKRAEAGGLYM</sequence>
<organism evidence="1 2">
    <name type="scientific">Brettanomyces naardenensis</name>
    <name type="common">Yeast</name>
    <dbReference type="NCBI Taxonomy" id="13370"/>
    <lineage>
        <taxon>Eukaryota</taxon>
        <taxon>Fungi</taxon>
        <taxon>Dikarya</taxon>
        <taxon>Ascomycota</taxon>
        <taxon>Saccharomycotina</taxon>
        <taxon>Pichiomycetes</taxon>
        <taxon>Pichiales</taxon>
        <taxon>Pichiaceae</taxon>
        <taxon>Brettanomyces</taxon>
    </lineage>
</organism>
<dbReference type="STRING" id="13370.A0A448YRY0"/>
<dbReference type="OrthoDB" id="3980818at2759"/>
<dbReference type="AlphaFoldDB" id="A0A448YRY0"/>
<evidence type="ECO:0000313" key="2">
    <source>
        <dbReference type="Proteomes" id="UP000290900"/>
    </source>
</evidence>
<name>A0A448YRY0_BRENA</name>
<dbReference type="EMBL" id="CAACVR010000056">
    <property type="protein sequence ID" value="VEU23650.1"/>
    <property type="molecule type" value="Genomic_DNA"/>
</dbReference>
<reference evidence="1 2" key="1">
    <citation type="submission" date="2018-12" db="EMBL/GenBank/DDBJ databases">
        <authorList>
            <person name="Tiukova I."/>
            <person name="Dainat J."/>
        </authorList>
    </citation>
    <scope>NUCLEOTIDE SEQUENCE [LARGE SCALE GENOMIC DNA]</scope>
</reference>
<keyword evidence="2" id="KW-1185">Reference proteome</keyword>
<gene>
    <name evidence="1" type="ORF">BRENAR_LOCUS4379</name>
</gene>
<accession>A0A448YRY0</accession>
<protein>
    <submittedName>
        <fullName evidence="1">DEKNAAC105073</fullName>
    </submittedName>
</protein>
<dbReference type="Proteomes" id="UP000290900">
    <property type="component" value="Unassembled WGS sequence"/>
</dbReference>